<dbReference type="Proteomes" id="UP000799539">
    <property type="component" value="Unassembled WGS sequence"/>
</dbReference>
<dbReference type="PANTHER" id="PTHR42085:SF1">
    <property type="entry name" value="F-BOX DOMAIN-CONTAINING PROTEIN"/>
    <property type="match status" value="1"/>
</dbReference>
<proteinExistence type="predicted"/>
<dbReference type="AlphaFoldDB" id="A0A6A6FJJ3"/>
<sequence>MARSRAGGRLRGPQHQRRRDQPGSPPLPPRCALLELPAELREMIWVHAVTEWEPAPHGLGGRDNDGKALMMKRPVRMDRFNRPCPPPLTLVCHQIRTETLQLYHEQNIWECWRPLFWLKDWSESTLIDWLSCIGPKRTKWLRHIVLLYKHDSELEHDIKQALCEAGFALEACDVCDKQELSELEMCFEPMGLARHFGRQRKWDRWVAGSVAA</sequence>
<dbReference type="EMBL" id="ML992670">
    <property type="protein sequence ID" value="KAF2213616.1"/>
    <property type="molecule type" value="Genomic_DNA"/>
</dbReference>
<keyword evidence="3" id="KW-1185">Reference proteome</keyword>
<reference evidence="2" key="1">
    <citation type="journal article" date="2020" name="Stud. Mycol.">
        <title>101 Dothideomycetes genomes: a test case for predicting lifestyles and emergence of pathogens.</title>
        <authorList>
            <person name="Haridas S."/>
            <person name="Albert R."/>
            <person name="Binder M."/>
            <person name="Bloem J."/>
            <person name="Labutti K."/>
            <person name="Salamov A."/>
            <person name="Andreopoulos B."/>
            <person name="Baker S."/>
            <person name="Barry K."/>
            <person name="Bills G."/>
            <person name="Bluhm B."/>
            <person name="Cannon C."/>
            <person name="Castanera R."/>
            <person name="Culley D."/>
            <person name="Daum C."/>
            <person name="Ezra D."/>
            <person name="Gonzalez J."/>
            <person name="Henrissat B."/>
            <person name="Kuo A."/>
            <person name="Liang C."/>
            <person name="Lipzen A."/>
            <person name="Lutzoni F."/>
            <person name="Magnuson J."/>
            <person name="Mondo S."/>
            <person name="Nolan M."/>
            <person name="Ohm R."/>
            <person name="Pangilinan J."/>
            <person name="Park H.-J."/>
            <person name="Ramirez L."/>
            <person name="Alfaro M."/>
            <person name="Sun H."/>
            <person name="Tritt A."/>
            <person name="Yoshinaga Y."/>
            <person name="Zwiers L.-H."/>
            <person name="Turgeon B."/>
            <person name="Goodwin S."/>
            <person name="Spatafora J."/>
            <person name="Crous P."/>
            <person name="Grigoriev I."/>
        </authorList>
    </citation>
    <scope>NUCLEOTIDE SEQUENCE</scope>
    <source>
        <strain evidence="2">SCOH1-5</strain>
    </source>
</reference>
<evidence type="ECO:0000256" key="1">
    <source>
        <dbReference type="SAM" id="MobiDB-lite"/>
    </source>
</evidence>
<evidence type="ECO:0000313" key="3">
    <source>
        <dbReference type="Proteomes" id="UP000799539"/>
    </source>
</evidence>
<name>A0A6A6FJJ3_9PEZI</name>
<feature type="compositionally biased region" description="Basic residues" evidence="1">
    <location>
        <begin position="1"/>
        <end position="18"/>
    </location>
</feature>
<protein>
    <submittedName>
        <fullName evidence="2">Uncharacterized protein</fullName>
    </submittedName>
</protein>
<dbReference type="InterPro" id="IPR038883">
    <property type="entry name" value="AN11006-like"/>
</dbReference>
<evidence type="ECO:0000313" key="2">
    <source>
        <dbReference type="EMBL" id="KAF2213616.1"/>
    </source>
</evidence>
<gene>
    <name evidence="2" type="ORF">CERZMDRAFT_96447</name>
</gene>
<dbReference type="PANTHER" id="PTHR42085">
    <property type="entry name" value="F-BOX DOMAIN-CONTAINING PROTEIN"/>
    <property type="match status" value="1"/>
</dbReference>
<accession>A0A6A6FJJ3</accession>
<feature type="region of interest" description="Disordered" evidence="1">
    <location>
        <begin position="1"/>
        <end position="29"/>
    </location>
</feature>
<organism evidence="2 3">
    <name type="scientific">Cercospora zeae-maydis SCOH1-5</name>
    <dbReference type="NCBI Taxonomy" id="717836"/>
    <lineage>
        <taxon>Eukaryota</taxon>
        <taxon>Fungi</taxon>
        <taxon>Dikarya</taxon>
        <taxon>Ascomycota</taxon>
        <taxon>Pezizomycotina</taxon>
        <taxon>Dothideomycetes</taxon>
        <taxon>Dothideomycetidae</taxon>
        <taxon>Mycosphaerellales</taxon>
        <taxon>Mycosphaerellaceae</taxon>
        <taxon>Cercospora</taxon>
    </lineage>
</organism>
<dbReference type="OrthoDB" id="72726at2759"/>